<evidence type="ECO:0000256" key="1">
    <source>
        <dbReference type="SAM" id="MobiDB-lite"/>
    </source>
</evidence>
<dbReference type="Proteomes" id="UP000315295">
    <property type="component" value="Unassembled WGS sequence"/>
</dbReference>
<keyword evidence="3" id="KW-1185">Reference proteome</keyword>
<feature type="region of interest" description="Disordered" evidence="1">
    <location>
        <begin position="59"/>
        <end position="107"/>
    </location>
</feature>
<name>A0A540K2U4_MALBA</name>
<sequence>MPCLSSLQILQCDRLKTLPDFLRKTPLQTLDIGRCGNLARGCQKGRGKEWPKISHIPNIIGLPEYSDSDDEGEGMAEAEDAVELPERPSTSDSDDEGEGIVEADDAV</sequence>
<dbReference type="AlphaFoldDB" id="A0A540K2U4"/>
<feature type="compositionally biased region" description="Acidic residues" evidence="1">
    <location>
        <begin position="66"/>
        <end position="83"/>
    </location>
</feature>
<proteinExistence type="predicted"/>
<evidence type="ECO:0000313" key="3">
    <source>
        <dbReference type="Proteomes" id="UP000315295"/>
    </source>
</evidence>
<gene>
    <name evidence="2" type="ORF">C1H46_045869</name>
</gene>
<comment type="caution">
    <text evidence="2">The sequence shown here is derived from an EMBL/GenBank/DDBJ whole genome shotgun (WGS) entry which is preliminary data.</text>
</comment>
<reference evidence="2 3" key="1">
    <citation type="journal article" date="2019" name="G3 (Bethesda)">
        <title>Sequencing of a Wild Apple (Malus baccata) Genome Unravels the Differences Between Cultivated and Wild Apple Species Regarding Disease Resistance and Cold Tolerance.</title>
        <authorList>
            <person name="Chen X."/>
        </authorList>
    </citation>
    <scope>NUCLEOTIDE SEQUENCE [LARGE SCALE GENOMIC DNA]</scope>
    <source>
        <strain evidence="3">cv. Shandingzi</strain>
        <tissue evidence="2">Leaves</tissue>
    </source>
</reference>
<feature type="compositionally biased region" description="Acidic residues" evidence="1">
    <location>
        <begin position="92"/>
        <end position="107"/>
    </location>
</feature>
<evidence type="ECO:0000313" key="2">
    <source>
        <dbReference type="EMBL" id="TQD68598.1"/>
    </source>
</evidence>
<dbReference type="STRING" id="106549.A0A540K2U4"/>
<dbReference type="EMBL" id="VIEB01016568">
    <property type="protein sequence ID" value="TQD68598.1"/>
    <property type="molecule type" value="Genomic_DNA"/>
</dbReference>
<accession>A0A540K2U4</accession>
<protein>
    <submittedName>
        <fullName evidence="2">Uncharacterized protein</fullName>
    </submittedName>
</protein>
<organism evidence="2 3">
    <name type="scientific">Malus baccata</name>
    <name type="common">Siberian crab apple</name>
    <name type="synonym">Pyrus baccata</name>
    <dbReference type="NCBI Taxonomy" id="106549"/>
    <lineage>
        <taxon>Eukaryota</taxon>
        <taxon>Viridiplantae</taxon>
        <taxon>Streptophyta</taxon>
        <taxon>Embryophyta</taxon>
        <taxon>Tracheophyta</taxon>
        <taxon>Spermatophyta</taxon>
        <taxon>Magnoliopsida</taxon>
        <taxon>eudicotyledons</taxon>
        <taxon>Gunneridae</taxon>
        <taxon>Pentapetalae</taxon>
        <taxon>rosids</taxon>
        <taxon>fabids</taxon>
        <taxon>Rosales</taxon>
        <taxon>Rosaceae</taxon>
        <taxon>Amygdaloideae</taxon>
        <taxon>Maleae</taxon>
        <taxon>Malus</taxon>
    </lineage>
</organism>